<dbReference type="SUPFAM" id="SSF90229">
    <property type="entry name" value="CCCH zinc finger"/>
    <property type="match status" value="1"/>
</dbReference>
<evidence type="ECO:0000256" key="6">
    <source>
        <dbReference type="PROSITE-ProRule" id="PRU00176"/>
    </source>
</evidence>
<dbReference type="CDD" id="cd12458">
    <property type="entry name" value="RRM_AtC3H46_like"/>
    <property type="match status" value="1"/>
</dbReference>
<keyword evidence="11" id="KW-1185">Reference proteome</keyword>
<dbReference type="Proteomes" id="UP000636709">
    <property type="component" value="Unassembled WGS sequence"/>
</dbReference>
<name>A0A835BSS2_9POAL</name>
<evidence type="ECO:0000256" key="3">
    <source>
        <dbReference type="ARBA" id="ARBA00022833"/>
    </source>
</evidence>
<dbReference type="PANTHER" id="PTHR24009:SF17">
    <property type="entry name" value="C3H1-TYPE DOMAIN-CONTAINING PROTEIN"/>
    <property type="match status" value="1"/>
</dbReference>
<accession>A0A835BSS2</accession>
<dbReference type="InterPro" id="IPR034365">
    <property type="entry name" value="AtC3H46-like_RRM"/>
</dbReference>
<dbReference type="SMART" id="SM00356">
    <property type="entry name" value="ZnF_C3H1"/>
    <property type="match status" value="1"/>
</dbReference>
<organism evidence="10 11">
    <name type="scientific">Digitaria exilis</name>
    <dbReference type="NCBI Taxonomy" id="1010633"/>
    <lineage>
        <taxon>Eukaryota</taxon>
        <taxon>Viridiplantae</taxon>
        <taxon>Streptophyta</taxon>
        <taxon>Embryophyta</taxon>
        <taxon>Tracheophyta</taxon>
        <taxon>Spermatophyta</taxon>
        <taxon>Magnoliopsida</taxon>
        <taxon>Liliopsida</taxon>
        <taxon>Poales</taxon>
        <taxon>Poaceae</taxon>
        <taxon>PACMAD clade</taxon>
        <taxon>Panicoideae</taxon>
        <taxon>Panicodae</taxon>
        <taxon>Paniceae</taxon>
        <taxon>Anthephorinae</taxon>
        <taxon>Digitaria</taxon>
    </lineage>
</organism>
<evidence type="ECO:0000256" key="1">
    <source>
        <dbReference type="ARBA" id="ARBA00022723"/>
    </source>
</evidence>
<dbReference type="GO" id="GO:0003677">
    <property type="term" value="F:DNA binding"/>
    <property type="evidence" value="ECO:0007669"/>
    <property type="project" value="UniProtKB-KW"/>
</dbReference>
<dbReference type="PROSITE" id="PS50102">
    <property type="entry name" value="RRM"/>
    <property type="match status" value="1"/>
</dbReference>
<dbReference type="SMART" id="SM00360">
    <property type="entry name" value="RRM"/>
    <property type="match status" value="1"/>
</dbReference>
<keyword evidence="1 7" id="KW-0479">Metal-binding</keyword>
<keyword evidence="3 7" id="KW-0862">Zinc</keyword>
<dbReference type="EMBL" id="JACEFO010001762">
    <property type="protein sequence ID" value="KAF8707222.1"/>
    <property type="molecule type" value="Genomic_DNA"/>
</dbReference>
<reference evidence="10" key="1">
    <citation type="submission" date="2020-07" db="EMBL/GenBank/DDBJ databases">
        <title>Genome sequence and genetic diversity analysis of an under-domesticated orphan crop, white fonio (Digitaria exilis).</title>
        <authorList>
            <person name="Bennetzen J.L."/>
            <person name="Chen S."/>
            <person name="Ma X."/>
            <person name="Wang X."/>
            <person name="Yssel A.E.J."/>
            <person name="Chaluvadi S.R."/>
            <person name="Johnson M."/>
            <person name="Gangashetty P."/>
            <person name="Hamidou F."/>
            <person name="Sanogo M.D."/>
            <person name="Zwaenepoel A."/>
            <person name="Wallace J."/>
            <person name="Van De Peer Y."/>
            <person name="Van Deynze A."/>
        </authorList>
    </citation>
    <scope>NUCLEOTIDE SEQUENCE</scope>
    <source>
        <tissue evidence="10">Leaves</tissue>
    </source>
</reference>
<dbReference type="AlphaFoldDB" id="A0A835BSS2"/>
<dbReference type="Gene3D" id="4.10.1000.10">
    <property type="entry name" value="Zinc finger, CCCH-type"/>
    <property type="match status" value="1"/>
</dbReference>
<dbReference type="Gene3D" id="3.30.70.330">
    <property type="match status" value="1"/>
</dbReference>
<feature type="zinc finger region" description="C3H1-type" evidence="7">
    <location>
        <begin position="29"/>
        <end position="56"/>
    </location>
</feature>
<dbReference type="InterPro" id="IPR035979">
    <property type="entry name" value="RBD_domain_sf"/>
</dbReference>
<evidence type="ECO:0000259" key="9">
    <source>
        <dbReference type="PROSITE" id="PS50103"/>
    </source>
</evidence>
<feature type="domain" description="C3H1-type" evidence="9">
    <location>
        <begin position="29"/>
        <end position="56"/>
    </location>
</feature>
<proteinExistence type="predicted"/>
<protein>
    <submittedName>
        <fullName evidence="10">Uncharacterized protein</fullName>
    </submittedName>
</protein>
<sequence length="483" mass="53786">MFYPKSEYDCGSPVSDGHRQSFSLSNTKAGASKPCIFFSRGYCKNGSSCRFIHGLPKDDTIVVERDMTVMRAKAFVTVSPRQLMASIFPLSTSLSQGINLNFLLHHHQHKTKRMAAAATAMLLDGEDMRQFPVQSPQMDKGDVITSSAARQIYMTFPADSTFSVEDVTNYFSTYGPVQDVRIPYQKKRMFGFVAFVYAESVKIILSKGNPHFVSKARVLVKPYKEKGKVDIACCMFKKLHEDFTGCTSPTNLFDSRDPFDLQKPQIGPRMMYGNTTNLEEFLRRKLKEQRQEDKLHQDFGMDEHQFMGLQILDLKSKGHNLGSPMPLGQANGQGNINGNGNVNHLEDVTIEESKMNNNVLAMGVAAVDVVSATNLEGKHEEQWEEDGDAGPKQVVGLREEKKRESSLVIETNNVSCGFNESGVVEHILPESPFASSTKASIDAWTSQNVNTSNSPHHVVSSLLPPTSTLELSPYNSCFFQVPR</sequence>
<evidence type="ECO:0000256" key="4">
    <source>
        <dbReference type="ARBA" id="ARBA00022884"/>
    </source>
</evidence>
<keyword evidence="2 7" id="KW-0863">Zinc-finger</keyword>
<dbReference type="InterPro" id="IPR000504">
    <property type="entry name" value="RRM_dom"/>
</dbReference>
<dbReference type="OrthoDB" id="670110at2759"/>
<evidence type="ECO:0000259" key="8">
    <source>
        <dbReference type="PROSITE" id="PS50102"/>
    </source>
</evidence>
<dbReference type="FunFam" id="3.30.70.330:FF:000678">
    <property type="entry name" value="zinc finger CCCH domain-containing protein 53-like isoform X2"/>
    <property type="match status" value="1"/>
</dbReference>
<dbReference type="Pfam" id="PF00642">
    <property type="entry name" value="zf-CCCH"/>
    <property type="match status" value="1"/>
</dbReference>
<evidence type="ECO:0000256" key="7">
    <source>
        <dbReference type="PROSITE-ProRule" id="PRU00723"/>
    </source>
</evidence>
<dbReference type="GO" id="GO:0003723">
    <property type="term" value="F:RNA binding"/>
    <property type="evidence" value="ECO:0007669"/>
    <property type="project" value="UniProtKB-UniRule"/>
</dbReference>
<dbReference type="PROSITE" id="PS50103">
    <property type="entry name" value="ZF_C3H1"/>
    <property type="match status" value="1"/>
</dbReference>
<keyword evidence="4 6" id="KW-0694">RNA-binding</keyword>
<dbReference type="InterPro" id="IPR036855">
    <property type="entry name" value="Znf_CCCH_sf"/>
</dbReference>
<feature type="domain" description="RRM" evidence="8">
    <location>
        <begin position="150"/>
        <end position="225"/>
    </location>
</feature>
<dbReference type="GO" id="GO:0008270">
    <property type="term" value="F:zinc ion binding"/>
    <property type="evidence" value="ECO:0007669"/>
    <property type="project" value="UniProtKB-KW"/>
</dbReference>
<evidence type="ECO:0000256" key="5">
    <source>
        <dbReference type="ARBA" id="ARBA00023125"/>
    </source>
</evidence>
<evidence type="ECO:0000256" key="2">
    <source>
        <dbReference type="ARBA" id="ARBA00022771"/>
    </source>
</evidence>
<dbReference type="SUPFAM" id="SSF54928">
    <property type="entry name" value="RNA-binding domain, RBD"/>
    <property type="match status" value="1"/>
</dbReference>
<evidence type="ECO:0000313" key="11">
    <source>
        <dbReference type="Proteomes" id="UP000636709"/>
    </source>
</evidence>
<comment type="caution">
    <text evidence="10">The sequence shown here is derived from an EMBL/GenBank/DDBJ whole genome shotgun (WGS) entry which is preliminary data.</text>
</comment>
<dbReference type="InterPro" id="IPR012677">
    <property type="entry name" value="Nucleotide-bd_a/b_plait_sf"/>
</dbReference>
<evidence type="ECO:0000313" key="10">
    <source>
        <dbReference type="EMBL" id="KAF8707222.1"/>
    </source>
</evidence>
<keyword evidence="5" id="KW-0238">DNA-binding</keyword>
<dbReference type="PANTHER" id="PTHR24009">
    <property type="entry name" value="RNA-BINDING (RRM/RBD/RNP MOTIFS)"/>
    <property type="match status" value="1"/>
</dbReference>
<dbReference type="Pfam" id="PF00076">
    <property type="entry name" value="RRM_1"/>
    <property type="match status" value="1"/>
</dbReference>
<gene>
    <name evidence="10" type="ORF">HU200_030473</name>
</gene>
<dbReference type="InterPro" id="IPR000571">
    <property type="entry name" value="Znf_CCCH"/>
</dbReference>